<proteinExistence type="predicted"/>
<feature type="region of interest" description="Disordered" evidence="1">
    <location>
        <begin position="595"/>
        <end position="648"/>
    </location>
</feature>
<dbReference type="AlphaFoldDB" id="A0A6P6XVD3"/>
<feature type="compositionally biased region" description="Polar residues" evidence="1">
    <location>
        <begin position="632"/>
        <end position="648"/>
    </location>
</feature>
<name>A0A6P6XVD3_DERPT</name>
<evidence type="ECO:0000313" key="2">
    <source>
        <dbReference type="Proteomes" id="UP000515146"/>
    </source>
</evidence>
<dbReference type="Proteomes" id="UP000515146">
    <property type="component" value="Unplaced"/>
</dbReference>
<feature type="region of interest" description="Disordered" evidence="1">
    <location>
        <begin position="1108"/>
        <end position="1130"/>
    </location>
</feature>
<reference evidence="3" key="1">
    <citation type="submission" date="2025-08" db="UniProtKB">
        <authorList>
            <consortium name="RefSeq"/>
        </authorList>
    </citation>
    <scope>IDENTIFICATION</scope>
    <source>
        <strain evidence="3">Airmid</strain>
    </source>
</reference>
<protein>
    <submittedName>
        <fullName evidence="3">Golgin IMH1-like isoform X2</fullName>
    </submittedName>
</protein>
<feature type="region of interest" description="Disordered" evidence="1">
    <location>
        <begin position="387"/>
        <end position="427"/>
    </location>
</feature>
<dbReference type="RefSeq" id="XP_027197245.1">
    <property type="nucleotide sequence ID" value="XM_027341444.1"/>
</dbReference>
<evidence type="ECO:0000313" key="3">
    <source>
        <dbReference type="RefSeq" id="XP_027197245.1"/>
    </source>
</evidence>
<organism evidence="2 3">
    <name type="scientific">Dermatophagoides pteronyssinus</name>
    <name type="common">European house dust mite</name>
    <dbReference type="NCBI Taxonomy" id="6956"/>
    <lineage>
        <taxon>Eukaryota</taxon>
        <taxon>Metazoa</taxon>
        <taxon>Ecdysozoa</taxon>
        <taxon>Arthropoda</taxon>
        <taxon>Chelicerata</taxon>
        <taxon>Arachnida</taxon>
        <taxon>Acari</taxon>
        <taxon>Acariformes</taxon>
        <taxon>Sarcoptiformes</taxon>
        <taxon>Astigmata</taxon>
        <taxon>Psoroptidia</taxon>
        <taxon>Analgoidea</taxon>
        <taxon>Pyroglyphidae</taxon>
        <taxon>Dermatophagoidinae</taxon>
        <taxon>Dermatophagoides</taxon>
    </lineage>
</organism>
<feature type="compositionally biased region" description="Low complexity" evidence="1">
    <location>
        <begin position="1108"/>
        <end position="1126"/>
    </location>
</feature>
<keyword evidence="2" id="KW-1185">Reference proteome</keyword>
<evidence type="ECO:0000256" key="1">
    <source>
        <dbReference type="SAM" id="MobiDB-lite"/>
    </source>
</evidence>
<gene>
    <name evidence="3" type="primary">LOC113791650</name>
</gene>
<feature type="compositionally biased region" description="Basic and acidic residues" evidence="1">
    <location>
        <begin position="252"/>
        <end position="272"/>
    </location>
</feature>
<accession>A0A6P6XVD3</accession>
<feature type="compositionally biased region" description="Polar residues" evidence="1">
    <location>
        <begin position="287"/>
        <end position="301"/>
    </location>
</feature>
<feature type="region of interest" description="Disordered" evidence="1">
    <location>
        <begin position="241"/>
        <end position="330"/>
    </location>
</feature>
<sequence>MAKEAYKAEKFRQRYEKELIRAVYDHEVDVQDKLYFTNAPKQTSEKGVAQSMKKQEIAKIPKKDLKKIKKKINSQIEAKSKNDPSFWDDYNKDPEQYKQPTGFKTKAKKYFKSLWPFSKGNSEEQLKSEELVRFEARRQYENIRKNRLELDKISTGYESTIEEIKDDPLLAKMIPILNQEHADIYRETIKTTNIPESGKKDQLKEWTKNFKDNRNKFRNEFDKKFEMTFGEESDNKLIKKGNLLKSSTHGSKTTEDESTKILRSDSDKDKKTQTPVSMIRRTESTSKPKGSQTTEILSSDSSQDEKPSNLGLIDEQQSTDNVKVYQNKDSENQLSEIERKKAELRKIHAIELEEWAKKYKIRENRYNETGSEADLIILNRMLKNKPKLPFDDDDEIVGMTKPQRPDSQTSEQYEKKVKKPQTDNNVGAYAKKDSENQLSEIDRKKAELRKIHEIELEEWAKKCKIQENRYNETGSEADLNTLQRLQKNKPKFLFDDDDDEIVSMTKPQNSEMKHRKSTDSLSEFLENERKINRAEMKREHRIKTKEWLQKYKAQKFRWFATGSDEDMRILEQLIENKPTLHLDDDDDDEVISMTKSLRPEMKRPNSSQIKETSSFSSQDEQSTSNKLDKKISTNQESTNIPTTTTNEISEPERKIPLYSEIAEKIYENGIRYEYYDLKDKKGEIYQYWETRLDKIDYLLEHDADRAEAKKMGIEYGHCLACEYERSEIQQFEELKEMDKKIKNAKDFMENDLKSKQKIINKQIDQFGKDENKRKNTENEIKKEIFDKYKEQIEEIKSTKAPEDEQKAKSGIEKKIRKIFKFGNENDVDLEPLEYRIEPILTDEEKLIVSQAIERSSEKKQYRSSILKEMLEFERLVKIDKGKTQEAILFRDEHFKPLYQEIVDGNFENDIYKFGLLLDGTDRYYIEKSIIDSKSEHKYYRAQIMNQINYFAANIDLSESDRETLTDFFDIFRKRVRGTDESIMPEYPISNFRRNVVPGPNPVLSAEQEDFLYYESMIKPKIYNKPVDYYVWYFKELYGIKGENFYDPSHVRFYTLDKEKTNSFLMSLLIESFNNSQFRKAMKYPLVPVTLNMLDETPVTYEEKYSRYSGLPRSSSSSTASQPSETDSFTKRVQRSVNLALLQTITEMQENPFTDYSQKL</sequence>
<feature type="compositionally biased region" description="Low complexity" evidence="1">
    <location>
        <begin position="611"/>
        <end position="624"/>
    </location>
</feature>